<evidence type="ECO:0008006" key="4">
    <source>
        <dbReference type="Google" id="ProtNLM"/>
    </source>
</evidence>
<sequence>MNFRFAHYDPPKKKPPKTSTTIPPNASHKPKGKVSHPSSKVAQHKRDRERQRKSAIQTKKRENDERLDEVIDVSSLRLQRTTATNSGDSVPSSVSTELQLATSGSPFPQTQERESRTIVWRYLNQGRIDPFRVYPVDNVPEYVDLILDHAVKQKWANDSPSDETATRRGWMICALENPGTIQNCAAPLVRLSYKTEAVKLINQQLDILKGKPTPDHLLIAILSLGAHGHKPIQNSETKQSAYMDRVRGPKSPLASAQMIDFYGHIDQETAHMSALRTLLAHNKGTSNIELPGLAGALELGDLLHSTITHQKPSLRAKPTVADLPEIAQFLPPEDAETFAPVVTFPLRHASSLPDNTPTTKLLNILTLAETVTAALDYHKHKKNALASSNHKEVSIQSLTLARNYVHHGLLSLAEANSLWGAQFALYNVLRITALIYSDLVLFPLPKETGVRGRYAAMLREVLQGVGSLWRDEAGLLLWACLIGAVAAAEVREFSNVANDSPNAMVDEVVAQEVELVKENGDWVEERTWFVTRVRMCAEMLGVGLGKGVDGWEEVRDKGLHQVPVVEGLPEEEEDEEENKRKRRRLESGGVH</sequence>
<organism evidence="2 3">
    <name type="scientific">Lepraria finkii</name>
    <dbReference type="NCBI Taxonomy" id="1340010"/>
    <lineage>
        <taxon>Eukaryota</taxon>
        <taxon>Fungi</taxon>
        <taxon>Dikarya</taxon>
        <taxon>Ascomycota</taxon>
        <taxon>Pezizomycotina</taxon>
        <taxon>Lecanoromycetes</taxon>
        <taxon>OSLEUM clade</taxon>
        <taxon>Lecanoromycetidae</taxon>
        <taxon>Lecanorales</taxon>
        <taxon>Lecanorineae</taxon>
        <taxon>Stereocaulaceae</taxon>
        <taxon>Lepraria</taxon>
    </lineage>
</organism>
<dbReference type="Proteomes" id="UP001590951">
    <property type="component" value="Unassembled WGS sequence"/>
</dbReference>
<feature type="compositionally biased region" description="Basic and acidic residues" evidence="1">
    <location>
        <begin position="1"/>
        <end position="12"/>
    </location>
</feature>
<reference evidence="2 3" key="1">
    <citation type="submission" date="2024-09" db="EMBL/GenBank/DDBJ databases">
        <title>Rethinking Asexuality: The Enigmatic Case of Functional Sexual Genes in Lepraria (Stereocaulaceae).</title>
        <authorList>
            <person name="Doellman M."/>
            <person name="Sun Y."/>
            <person name="Barcenas-Pena A."/>
            <person name="Lumbsch H.T."/>
            <person name="Grewe F."/>
        </authorList>
    </citation>
    <scope>NUCLEOTIDE SEQUENCE [LARGE SCALE GENOMIC DNA]</scope>
    <source>
        <strain evidence="2 3">Grewe 0041</strain>
    </source>
</reference>
<gene>
    <name evidence="2" type="ORF">ABVK25_012410</name>
</gene>
<evidence type="ECO:0000313" key="2">
    <source>
        <dbReference type="EMBL" id="KAL2044530.1"/>
    </source>
</evidence>
<dbReference type="PANTHER" id="PTHR37540:SF5">
    <property type="entry name" value="TRANSCRIPTION FACTOR DOMAIN-CONTAINING PROTEIN"/>
    <property type="match status" value="1"/>
</dbReference>
<dbReference type="PANTHER" id="PTHR37540">
    <property type="entry name" value="TRANSCRIPTION FACTOR (ACR-2), PUTATIVE-RELATED-RELATED"/>
    <property type="match status" value="1"/>
</dbReference>
<evidence type="ECO:0000256" key="1">
    <source>
        <dbReference type="SAM" id="MobiDB-lite"/>
    </source>
</evidence>
<feature type="compositionally biased region" description="Polar residues" evidence="1">
    <location>
        <begin position="81"/>
        <end position="110"/>
    </location>
</feature>
<feature type="region of interest" description="Disordered" evidence="1">
    <location>
        <begin position="1"/>
        <end position="64"/>
    </location>
</feature>
<comment type="caution">
    <text evidence="2">The sequence shown here is derived from an EMBL/GenBank/DDBJ whole genome shotgun (WGS) entry which is preliminary data.</text>
</comment>
<proteinExistence type="predicted"/>
<feature type="region of interest" description="Disordered" evidence="1">
    <location>
        <begin position="81"/>
        <end position="111"/>
    </location>
</feature>
<keyword evidence="3" id="KW-1185">Reference proteome</keyword>
<feature type="region of interest" description="Disordered" evidence="1">
    <location>
        <begin position="564"/>
        <end position="591"/>
    </location>
</feature>
<name>A0ABR4AGG3_9LECA</name>
<dbReference type="EMBL" id="JBHFEH010000202">
    <property type="protein sequence ID" value="KAL2044530.1"/>
    <property type="molecule type" value="Genomic_DNA"/>
</dbReference>
<accession>A0ABR4AGG3</accession>
<protein>
    <recommendedName>
        <fullName evidence="4">Tachykinin family protein</fullName>
    </recommendedName>
</protein>
<evidence type="ECO:0000313" key="3">
    <source>
        <dbReference type="Proteomes" id="UP001590951"/>
    </source>
</evidence>